<sequence length="57" mass="6746">MKSAIETLEHAIHGLNLELRTWSDPRNFSQRIINECKQELKEHKEALKILKKNDHPL</sequence>
<gene>
    <name evidence="2" type="ORF">GGR32_000157</name>
</gene>
<protein>
    <submittedName>
        <fullName evidence="2">Chromosome segregation ATPase</fullName>
    </submittedName>
</protein>
<accession>A0A840EL85</accession>
<dbReference type="RefSeq" id="WP_183475539.1">
    <property type="nucleotide sequence ID" value="NZ_JACIFO010000001.1"/>
</dbReference>
<dbReference type="AlphaFoldDB" id="A0A840EL85"/>
<evidence type="ECO:0000256" key="1">
    <source>
        <dbReference type="SAM" id="Coils"/>
    </source>
</evidence>
<feature type="coiled-coil region" evidence="1">
    <location>
        <begin position="26"/>
        <end position="53"/>
    </location>
</feature>
<keyword evidence="1" id="KW-0175">Coiled coil</keyword>
<dbReference type="Proteomes" id="UP000553034">
    <property type="component" value="Unassembled WGS sequence"/>
</dbReference>
<proteinExistence type="predicted"/>
<name>A0A840EL85_9FLAO</name>
<dbReference type="EMBL" id="JACIFO010000001">
    <property type="protein sequence ID" value="MBB4117885.1"/>
    <property type="molecule type" value="Genomic_DNA"/>
</dbReference>
<keyword evidence="3" id="KW-1185">Reference proteome</keyword>
<evidence type="ECO:0000313" key="2">
    <source>
        <dbReference type="EMBL" id="MBB4117885.1"/>
    </source>
</evidence>
<reference evidence="2 3" key="1">
    <citation type="submission" date="2020-08" db="EMBL/GenBank/DDBJ databases">
        <title>Genomic Encyclopedia of Type Strains, Phase IV (KMG-IV): sequencing the most valuable type-strain genomes for metagenomic binning, comparative biology and taxonomic classification.</title>
        <authorList>
            <person name="Goeker M."/>
        </authorList>
    </citation>
    <scope>NUCLEOTIDE SEQUENCE [LARGE SCALE GENOMIC DNA]</scope>
    <source>
        <strain evidence="2 3">DSM 29568</strain>
    </source>
</reference>
<organism evidence="2 3">
    <name type="scientific">Mesonia hippocampi</name>
    <dbReference type="NCBI Taxonomy" id="1628250"/>
    <lineage>
        <taxon>Bacteria</taxon>
        <taxon>Pseudomonadati</taxon>
        <taxon>Bacteroidota</taxon>
        <taxon>Flavobacteriia</taxon>
        <taxon>Flavobacteriales</taxon>
        <taxon>Flavobacteriaceae</taxon>
        <taxon>Mesonia</taxon>
    </lineage>
</organism>
<comment type="caution">
    <text evidence="2">The sequence shown here is derived from an EMBL/GenBank/DDBJ whole genome shotgun (WGS) entry which is preliminary data.</text>
</comment>
<evidence type="ECO:0000313" key="3">
    <source>
        <dbReference type="Proteomes" id="UP000553034"/>
    </source>
</evidence>